<keyword evidence="1" id="KW-0812">Transmembrane</keyword>
<accession>A0A5B7GUA3</accession>
<gene>
    <name evidence="2" type="ORF">E2C01_055279</name>
</gene>
<organism evidence="2 3">
    <name type="scientific">Portunus trituberculatus</name>
    <name type="common">Swimming crab</name>
    <name type="synonym">Neptunus trituberculatus</name>
    <dbReference type="NCBI Taxonomy" id="210409"/>
    <lineage>
        <taxon>Eukaryota</taxon>
        <taxon>Metazoa</taxon>
        <taxon>Ecdysozoa</taxon>
        <taxon>Arthropoda</taxon>
        <taxon>Crustacea</taxon>
        <taxon>Multicrustacea</taxon>
        <taxon>Malacostraca</taxon>
        <taxon>Eumalacostraca</taxon>
        <taxon>Eucarida</taxon>
        <taxon>Decapoda</taxon>
        <taxon>Pleocyemata</taxon>
        <taxon>Brachyura</taxon>
        <taxon>Eubrachyura</taxon>
        <taxon>Portunoidea</taxon>
        <taxon>Portunidae</taxon>
        <taxon>Portuninae</taxon>
        <taxon>Portunus</taxon>
    </lineage>
</organism>
<name>A0A5B7GUA3_PORTR</name>
<dbReference type="EMBL" id="VSRR010018297">
    <property type="protein sequence ID" value="MPC61213.1"/>
    <property type="molecule type" value="Genomic_DNA"/>
</dbReference>
<keyword evidence="3" id="KW-1185">Reference proteome</keyword>
<keyword evidence="1" id="KW-1133">Transmembrane helix</keyword>
<dbReference type="Proteomes" id="UP000324222">
    <property type="component" value="Unassembled WGS sequence"/>
</dbReference>
<evidence type="ECO:0000313" key="3">
    <source>
        <dbReference type="Proteomes" id="UP000324222"/>
    </source>
</evidence>
<evidence type="ECO:0000256" key="1">
    <source>
        <dbReference type="SAM" id="Phobius"/>
    </source>
</evidence>
<proteinExistence type="predicted"/>
<sequence>MTHRLLFFSLVTGSLIYKISDSVLLSWYLLSCLIFFLYLSFLLLFLSFHSCYLFSCIFHFFSIFKSQHCPLLKIVCPRTTVNLAAGCYLIWGCGVGVGLEDLLPATGTRGVLDMALAHARDTRVTQQPAISSRSQETDAFIRNCSLSFIV</sequence>
<comment type="caution">
    <text evidence="2">The sequence shown here is derived from an EMBL/GenBank/DDBJ whole genome shotgun (WGS) entry which is preliminary data.</text>
</comment>
<evidence type="ECO:0000313" key="2">
    <source>
        <dbReference type="EMBL" id="MPC61213.1"/>
    </source>
</evidence>
<dbReference type="AlphaFoldDB" id="A0A5B7GUA3"/>
<protein>
    <submittedName>
        <fullName evidence="2">Uncharacterized protein</fullName>
    </submittedName>
</protein>
<keyword evidence="1" id="KW-0472">Membrane</keyword>
<feature type="transmembrane region" description="Helical" evidence="1">
    <location>
        <begin position="28"/>
        <end position="61"/>
    </location>
</feature>
<reference evidence="2 3" key="1">
    <citation type="submission" date="2019-05" db="EMBL/GenBank/DDBJ databases">
        <title>Another draft genome of Portunus trituberculatus and its Hox gene families provides insights of decapod evolution.</title>
        <authorList>
            <person name="Jeong J.-H."/>
            <person name="Song I."/>
            <person name="Kim S."/>
            <person name="Choi T."/>
            <person name="Kim D."/>
            <person name="Ryu S."/>
            <person name="Kim W."/>
        </authorList>
    </citation>
    <scope>NUCLEOTIDE SEQUENCE [LARGE SCALE GENOMIC DNA]</scope>
    <source>
        <tissue evidence="2">Muscle</tissue>
    </source>
</reference>